<dbReference type="GO" id="GO:0005773">
    <property type="term" value="C:vacuole"/>
    <property type="evidence" value="ECO:0007669"/>
    <property type="project" value="TreeGrafter"/>
</dbReference>
<comment type="subcellular location">
    <subcellularLocation>
        <location evidence="1">Secreted</location>
    </subcellularLocation>
</comment>
<keyword evidence="6" id="KW-1015">Disulfide bond</keyword>
<dbReference type="AlphaFoldDB" id="A0AAW1H1W6"/>
<dbReference type="InterPro" id="IPR001563">
    <property type="entry name" value="Peptidase_S10"/>
</dbReference>
<evidence type="ECO:0000256" key="7">
    <source>
        <dbReference type="ARBA" id="ARBA00023180"/>
    </source>
</evidence>
<dbReference type="InterPro" id="IPR029058">
    <property type="entry name" value="AB_hydrolase_fold"/>
</dbReference>
<keyword evidence="5" id="KW-0732">Signal</keyword>
<keyword evidence="9" id="KW-1185">Reference proteome</keyword>
<evidence type="ECO:0000256" key="5">
    <source>
        <dbReference type="ARBA" id="ARBA00022729"/>
    </source>
</evidence>
<dbReference type="Gene3D" id="3.40.50.1820">
    <property type="entry name" value="alpha/beta hydrolase"/>
    <property type="match status" value="1"/>
</dbReference>
<organism evidence="8 9">
    <name type="scientific">Saponaria officinalis</name>
    <name type="common">Common soapwort</name>
    <name type="synonym">Lychnis saponaria</name>
    <dbReference type="NCBI Taxonomy" id="3572"/>
    <lineage>
        <taxon>Eukaryota</taxon>
        <taxon>Viridiplantae</taxon>
        <taxon>Streptophyta</taxon>
        <taxon>Embryophyta</taxon>
        <taxon>Tracheophyta</taxon>
        <taxon>Spermatophyta</taxon>
        <taxon>Magnoliopsida</taxon>
        <taxon>eudicotyledons</taxon>
        <taxon>Gunneridae</taxon>
        <taxon>Pentapetalae</taxon>
        <taxon>Caryophyllales</taxon>
        <taxon>Caryophyllaceae</taxon>
        <taxon>Caryophylleae</taxon>
        <taxon>Saponaria</taxon>
    </lineage>
</organism>
<accession>A0AAW1H1W6</accession>
<dbReference type="Pfam" id="PF00450">
    <property type="entry name" value="Peptidase_S10"/>
    <property type="match status" value="2"/>
</dbReference>
<name>A0AAW1H1W6_SAPOF</name>
<evidence type="ECO:0000256" key="2">
    <source>
        <dbReference type="ARBA" id="ARBA00009431"/>
    </source>
</evidence>
<evidence type="ECO:0000256" key="1">
    <source>
        <dbReference type="ARBA" id="ARBA00004613"/>
    </source>
</evidence>
<evidence type="ECO:0000313" key="8">
    <source>
        <dbReference type="EMBL" id="KAK9671179.1"/>
    </source>
</evidence>
<comment type="similarity">
    <text evidence="2">Belongs to the peptidase S10 family.</text>
</comment>
<keyword evidence="4" id="KW-0645">Protease</keyword>
<protein>
    <recommendedName>
        <fullName evidence="10">Carboxypeptidase</fullName>
    </recommendedName>
</protein>
<dbReference type="SUPFAM" id="SSF53474">
    <property type="entry name" value="alpha/beta-Hydrolases"/>
    <property type="match status" value="1"/>
</dbReference>
<evidence type="ECO:0000256" key="3">
    <source>
        <dbReference type="ARBA" id="ARBA00022645"/>
    </source>
</evidence>
<sequence>MNYPENELIKILPGQPTVNFKQFGGYVNADDTTLQIKKHFFYYFVEAQINPLSKPLVLWLNEGPGCLSIGYGAFIENGHFTPTENALLKNKYSWNKEANMLYLDSPSEVGFSYSSNTSFYDFVTDDITARDNFAFLQNWLIKFPEYKNRDLFLTGESYAAQLANLLLNSDLKSNLKNRQFNVDFNSRGEYLWSHGLISYATYEMLQNVCNFSQIKRQMTKGEISQDCSMVQTQVSNEIGKLINVYDVTLDVCVHHQQAHLLNLMVIHYTHLSQINRLKYSQDDFEIPILPLLSTIIKQGVRVLVYSGDQDSVIPLTGTRALVNKLAIELGMNTTLPYQPWLLDNQVGGWTQVYGDVLTFATIRAAAHEAPFTQPARSLELFRSFLHGKQLPNMKSIEGVEDMH</sequence>
<keyword evidence="4" id="KW-0378">Hydrolase</keyword>
<evidence type="ECO:0000313" key="9">
    <source>
        <dbReference type="Proteomes" id="UP001443914"/>
    </source>
</evidence>
<dbReference type="EMBL" id="JBDFQZ010000012">
    <property type="protein sequence ID" value="KAK9671179.1"/>
    <property type="molecule type" value="Genomic_DNA"/>
</dbReference>
<comment type="caution">
    <text evidence="8">The sequence shown here is derived from an EMBL/GenBank/DDBJ whole genome shotgun (WGS) entry which is preliminary data.</text>
</comment>
<dbReference type="Proteomes" id="UP001443914">
    <property type="component" value="Unassembled WGS sequence"/>
</dbReference>
<keyword evidence="7" id="KW-0325">Glycoprotein</keyword>
<gene>
    <name evidence="8" type="ORF">RND81_12G011400</name>
</gene>
<reference evidence="8" key="1">
    <citation type="submission" date="2024-03" db="EMBL/GenBank/DDBJ databases">
        <title>WGS assembly of Saponaria officinalis var. Norfolk2.</title>
        <authorList>
            <person name="Jenkins J."/>
            <person name="Shu S."/>
            <person name="Grimwood J."/>
            <person name="Barry K."/>
            <person name="Goodstein D."/>
            <person name="Schmutz J."/>
            <person name="Leebens-Mack J."/>
            <person name="Osbourn A."/>
        </authorList>
    </citation>
    <scope>NUCLEOTIDE SEQUENCE [LARGE SCALE GENOMIC DNA]</scope>
    <source>
        <strain evidence="8">JIC</strain>
    </source>
</reference>
<dbReference type="GO" id="GO:0005576">
    <property type="term" value="C:extracellular region"/>
    <property type="evidence" value="ECO:0007669"/>
    <property type="project" value="UniProtKB-SubCell"/>
</dbReference>
<keyword evidence="3" id="KW-0121">Carboxypeptidase</keyword>
<dbReference type="PRINTS" id="PR00724">
    <property type="entry name" value="CRBOXYPTASEC"/>
</dbReference>
<proteinExistence type="inferred from homology"/>
<evidence type="ECO:0000256" key="4">
    <source>
        <dbReference type="ARBA" id="ARBA00022670"/>
    </source>
</evidence>
<dbReference type="FunFam" id="3.40.50.11320:FF:000002">
    <property type="entry name" value="Carboxypeptidase"/>
    <property type="match status" value="1"/>
</dbReference>
<evidence type="ECO:0000256" key="6">
    <source>
        <dbReference type="ARBA" id="ARBA00023157"/>
    </source>
</evidence>
<dbReference type="PANTHER" id="PTHR11802:SF281">
    <property type="entry name" value="CARBOXYPEPTIDASE"/>
    <property type="match status" value="1"/>
</dbReference>
<dbReference type="Gene3D" id="3.40.50.11320">
    <property type="match status" value="1"/>
</dbReference>
<dbReference type="GO" id="GO:0006508">
    <property type="term" value="P:proteolysis"/>
    <property type="evidence" value="ECO:0007669"/>
    <property type="project" value="UniProtKB-KW"/>
</dbReference>
<dbReference type="GO" id="GO:0004185">
    <property type="term" value="F:serine-type carboxypeptidase activity"/>
    <property type="evidence" value="ECO:0007669"/>
    <property type="project" value="InterPro"/>
</dbReference>
<evidence type="ECO:0008006" key="10">
    <source>
        <dbReference type="Google" id="ProtNLM"/>
    </source>
</evidence>
<dbReference type="PANTHER" id="PTHR11802">
    <property type="entry name" value="SERINE PROTEASE FAMILY S10 SERINE CARBOXYPEPTIDASE"/>
    <property type="match status" value="1"/>
</dbReference>